<dbReference type="VEuPathDB" id="FungiDB:MAPG_11463"/>
<accession>A0A0H2U8U9</accession>
<feature type="region of interest" description="Disordered" evidence="7">
    <location>
        <begin position="358"/>
        <end position="386"/>
    </location>
</feature>
<dbReference type="GO" id="GO:0000981">
    <property type="term" value="F:DNA-binding transcription factor activity, RNA polymerase II-specific"/>
    <property type="evidence" value="ECO:0007669"/>
    <property type="project" value="InterPro"/>
</dbReference>
<evidence type="ECO:0000256" key="2">
    <source>
        <dbReference type="ARBA" id="ARBA00022833"/>
    </source>
</evidence>
<keyword evidence="4" id="KW-0238">DNA-binding</keyword>
<dbReference type="InterPro" id="IPR001138">
    <property type="entry name" value="Zn2Cys6_DnaBD"/>
</dbReference>
<name>A0A0H2U8U9_MAGP6</name>
<reference evidence="9" key="2">
    <citation type="submission" date="2011-03" db="EMBL/GenBank/DDBJ databases">
        <title>Annotation of Magnaporthe poae ATCC 64411.</title>
        <authorList>
            <person name="Ma L.-J."/>
            <person name="Dead R."/>
            <person name="Young S.K."/>
            <person name="Zeng Q."/>
            <person name="Gargeya S."/>
            <person name="Fitzgerald M."/>
            <person name="Haas B."/>
            <person name="Abouelleil A."/>
            <person name="Alvarado L."/>
            <person name="Arachchi H.M."/>
            <person name="Berlin A."/>
            <person name="Brown A."/>
            <person name="Chapman S.B."/>
            <person name="Chen Z."/>
            <person name="Dunbar C."/>
            <person name="Freedman E."/>
            <person name="Gearin G."/>
            <person name="Gellesch M."/>
            <person name="Goldberg J."/>
            <person name="Griggs A."/>
            <person name="Gujja S."/>
            <person name="Heiman D."/>
            <person name="Howarth C."/>
            <person name="Larson L."/>
            <person name="Lui A."/>
            <person name="MacDonald P.J.P."/>
            <person name="Mehta T."/>
            <person name="Montmayeur A."/>
            <person name="Murphy C."/>
            <person name="Neiman D."/>
            <person name="Pearson M."/>
            <person name="Priest M."/>
            <person name="Roberts A."/>
            <person name="Saif S."/>
            <person name="Shea T."/>
            <person name="Shenoy N."/>
            <person name="Sisk P."/>
            <person name="Stolte C."/>
            <person name="Sykes S."/>
            <person name="Yandava C."/>
            <person name="Wortman J."/>
            <person name="Nusbaum C."/>
            <person name="Birren B."/>
        </authorList>
    </citation>
    <scope>NUCLEOTIDE SEQUENCE</scope>
    <source>
        <strain evidence="9">ATCC 64411</strain>
    </source>
</reference>
<feature type="compositionally biased region" description="Polar residues" evidence="7">
    <location>
        <begin position="1"/>
        <end position="16"/>
    </location>
</feature>
<evidence type="ECO:0000256" key="6">
    <source>
        <dbReference type="ARBA" id="ARBA00023242"/>
    </source>
</evidence>
<keyword evidence="6" id="KW-0539">Nucleus</keyword>
<dbReference type="CDD" id="cd00067">
    <property type="entry name" value="GAL4"/>
    <property type="match status" value="1"/>
</dbReference>
<evidence type="ECO:0000256" key="4">
    <source>
        <dbReference type="ARBA" id="ARBA00023125"/>
    </source>
</evidence>
<dbReference type="GO" id="GO:0003677">
    <property type="term" value="F:DNA binding"/>
    <property type="evidence" value="ECO:0007669"/>
    <property type="project" value="UniProtKB-KW"/>
</dbReference>
<reference evidence="9" key="1">
    <citation type="submission" date="2010-05" db="EMBL/GenBank/DDBJ databases">
        <title>The Genome Sequence of Magnaporthe poae strain ATCC 64411.</title>
        <authorList>
            <consortium name="The Broad Institute Genome Sequencing Platform"/>
            <consortium name="Broad Institute Genome Sequencing Center for Infectious Disease"/>
            <person name="Ma L.-J."/>
            <person name="Dead R."/>
            <person name="Young S."/>
            <person name="Zeng Q."/>
            <person name="Koehrsen M."/>
            <person name="Alvarado L."/>
            <person name="Berlin A."/>
            <person name="Chapman S.B."/>
            <person name="Chen Z."/>
            <person name="Freedman E."/>
            <person name="Gellesch M."/>
            <person name="Goldberg J."/>
            <person name="Griggs A."/>
            <person name="Gujja S."/>
            <person name="Heilman E.R."/>
            <person name="Heiman D."/>
            <person name="Hepburn T."/>
            <person name="Howarth C."/>
            <person name="Jen D."/>
            <person name="Larson L."/>
            <person name="Mehta T."/>
            <person name="Neiman D."/>
            <person name="Pearson M."/>
            <person name="Roberts A."/>
            <person name="Saif S."/>
            <person name="Shea T."/>
            <person name="Shenoy N."/>
            <person name="Sisk P."/>
            <person name="Stolte C."/>
            <person name="Sykes S."/>
            <person name="Walk T."/>
            <person name="White J."/>
            <person name="Yandava C."/>
            <person name="Haas B."/>
            <person name="Nusbaum C."/>
            <person name="Birren B."/>
        </authorList>
    </citation>
    <scope>NUCLEOTIDE SEQUENCE</scope>
    <source>
        <strain evidence="9">ATCC 64411</strain>
    </source>
</reference>
<dbReference type="AlphaFoldDB" id="A0A0H2U8U9"/>
<dbReference type="InterPro" id="IPR052360">
    <property type="entry name" value="Transcr_Regulatory_Proteins"/>
</dbReference>
<proteinExistence type="predicted"/>
<keyword evidence="2" id="KW-0862">Zinc</keyword>
<dbReference type="GO" id="GO:0008270">
    <property type="term" value="F:zinc ion binding"/>
    <property type="evidence" value="ECO:0007669"/>
    <property type="project" value="InterPro"/>
</dbReference>
<feature type="compositionally biased region" description="Low complexity" evidence="7">
    <location>
        <begin position="361"/>
        <end position="376"/>
    </location>
</feature>
<dbReference type="PANTHER" id="PTHR36206:SF4">
    <property type="entry name" value="HYPOTHETICAL CONSERVED PROTEIN (EUROFUNG)-RELATED"/>
    <property type="match status" value="1"/>
</dbReference>
<dbReference type="Pfam" id="PF00172">
    <property type="entry name" value="Zn_clus"/>
    <property type="match status" value="1"/>
</dbReference>
<dbReference type="PANTHER" id="PTHR36206">
    <property type="entry name" value="ASPERCRYPTIN BIOSYNTHESIS CLUSTER-SPECIFIC TRANSCRIPTION REGULATOR ATNN-RELATED"/>
    <property type="match status" value="1"/>
</dbReference>
<gene>
    <name evidence="9" type="ORF">MAPG_11463</name>
</gene>
<dbReference type="OrthoDB" id="3598904at2759"/>
<evidence type="ECO:0000256" key="7">
    <source>
        <dbReference type="SAM" id="MobiDB-lite"/>
    </source>
</evidence>
<feature type="compositionally biased region" description="Polar residues" evidence="7">
    <location>
        <begin position="266"/>
        <end position="277"/>
    </location>
</feature>
<evidence type="ECO:0000313" key="9">
    <source>
        <dbReference type="EMBL" id="KLU92518.1"/>
    </source>
</evidence>
<feature type="region of interest" description="Disordered" evidence="7">
    <location>
        <begin position="502"/>
        <end position="578"/>
    </location>
</feature>
<dbReference type="InterPro" id="IPR036864">
    <property type="entry name" value="Zn2-C6_fun-type_DNA-bd_sf"/>
</dbReference>
<feature type="compositionally biased region" description="Low complexity" evidence="7">
    <location>
        <begin position="278"/>
        <end position="290"/>
    </location>
</feature>
<keyword evidence="1" id="KW-0479">Metal-binding</keyword>
<feature type="domain" description="Zn(2)-C6 fungal-type" evidence="8">
    <location>
        <begin position="87"/>
        <end position="113"/>
    </location>
</feature>
<evidence type="ECO:0000256" key="3">
    <source>
        <dbReference type="ARBA" id="ARBA00023015"/>
    </source>
</evidence>
<feature type="region of interest" description="Disordered" evidence="7">
    <location>
        <begin position="1"/>
        <end position="63"/>
    </location>
</feature>
<feature type="compositionally biased region" description="Polar residues" evidence="7">
    <location>
        <begin position="39"/>
        <end position="53"/>
    </location>
</feature>
<feature type="compositionally biased region" description="Low complexity" evidence="7">
    <location>
        <begin position="25"/>
        <end position="35"/>
    </location>
</feature>
<sequence>MADDGASSSAVPTASNRRGVGGGSAAVKASASSAKPQILTFSLSQRPRATRASQPKARTGCKTCDHHDDLEPLPRADNECPTPRVWRRHVKCDETKPACLHCVKWQGFCEGYEHLAAPAVGNEGATTAGSRQRRPKKDLAAASDEHSVVVWQPTEHQGMFAQDPDKIYFDHWLQLSDMLDGSWFGSNLWTRTIPQLSRVDPTLRYASMAIGALSQAMAMVPPQSRGPGTWSQASNGTLVTHSRHYRDAVVYYGRALRLARERHPYQTGSQDPNQSHDQAQQRQQQAAQTQKLLQGDGHHAEDALRAIVLSCILFLCFETIHGNRTAALRHLLYGGRVVASWVESCFVKQLTKMGLLPSPPQSAASSPSPEQPAEAAGGAGDGGRAKQKEIPLPVLGTSPEPYILQDEVLQVFQRLDRQAFAAKLRIEGEEDQEYFSQTHPQSISRTAYVMRNMSRRVFPNVAEARRKWDTISHWLTKIEQTIKMHSVPPSARQEELLPENTGLVNDEDAPPEGGGALDKSGHPLLAGNRFSPDPPSSSPGQSPSGDSPAPAGETEAGYPDWDQLNTDLLGSFGAAWAP</sequence>
<keyword evidence="5" id="KW-0804">Transcription</keyword>
<dbReference type="SUPFAM" id="SSF57701">
    <property type="entry name" value="Zn2/Cys6 DNA-binding domain"/>
    <property type="match status" value="1"/>
</dbReference>
<evidence type="ECO:0000259" key="8">
    <source>
        <dbReference type="Pfam" id="PF00172"/>
    </source>
</evidence>
<feature type="non-terminal residue" evidence="9">
    <location>
        <position position="578"/>
    </location>
</feature>
<protein>
    <recommendedName>
        <fullName evidence="8">Zn(2)-C6 fungal-type domain-containing protein</fullName>
    </recommendedName>
</protein>
<evidence type="ECO:0000256" key="5">
    <source>
        <dbReference type="ARBA" id="ARBA00023163"/>
    </source>
</evidence>
<evidence type="ECO:0000256" key="1">
    <source>
        <dbReference type="ARBA" id="ARBA00022723"/>
    </source>
</evidence>
<organism evidence="9">
    <name type="scientific">Magnaporthiopsis poae (strain ATCC 64411 / 73-15)</name>
    <name type="common">Kentucky bluegrass fungus</name>
    <name type="synonym">Magnaporthe poae</name>
    <dbReference type="NCBI Taxonomy" id="644358"/>
    <lineage>
        <taxon>Eukaryota</taxon>
        <taxon>Fungi</taxon>
        <taxon>Dikarya</taxon>
        <taxon>Ascomycota</taxon>
        <taxon>Pezizomycotina</taxon>
        <taxon>Sordariomycetes</taxon>
        <taxon>Sordariomycetidae</taxon>
        <taxon>Magnaporthales</taxon>
        <taxon>Magnaporthaceae</taxon>
        <taxon>Magnaporthiopsis</taxon>
    </lineage>
</organism>
<keyword evidence="3" id="KW-0805">Transcription regulation</keyword>
<dbReference type="EMBL" id="GL876981">
    <property type="protein sequence ID" value="KLU92518.1"/>
    <property type="molecule type" value="Genomic_DNA"/>
</dbReference>
<feature type="compositionally biased region" description="Low complexity" evidence="7">
    <location>
        <begin position="538"/>
        <end position="551"/>
    </location>
</feature>
<feature type="region of interest" description="Disordered" evidence="7">
    <location>
        <begin position="264"/>
        <end position="294"/>
    </location>
</feature>